<reference evidence="4 5" key="1">
    <citation type="journal article" date="2010" name="Nature">
        <title>The Ectocarpus genome and the independent evolution of multicellularity in brown algae.</title>
        <authorList>
            <person name="Cock J.M."/>
            <person name="Sterck L."/>
            <person name="Rouze P."/>
            <person name="Scornet D."/>
            <person name="Allen A.E."/>
            <person name="Amoutzias G."/>
            <person name="Anthouard V."/>
            <person name="Artiguenave F."/>
            <person name="Aury J.M."/>
            <person name="Badger J.H."/>
            <person name="Beszteri B."/>
            <person name="Billiau K."/>
            <person name="Bonnet E."/>
            <person name="Bothwell J.H."/>
            <person name="Bowler C."/>
            <person name="Boyen C."/>
            <person name="Brownlee C."/>
            <person name="Carrano C.J."/>
            <person name="Charrier B."/>
            <person name="Cho G.Y."/>
            <person name="Coelho S.M."/>
            <person name="Collen J."/>
            <person name="Corre E."/>
            <person name="Da Silva C."/>
            <person name="Delage L."/>
            <person name="Delaroque N."/>
            <person name="Dittami S.M."/>
            <person name="Doulbeau S."/>
            <person name="Elias M."/>
            <person name="Farnham G."/>
            <person name="Gachon C.M."/>
            <person name="Gschloessl B."/>
            <person name="Heesch S."/>
            <person name="Jabbari K."/>
            <person name="Jubin C."/>
            <person name="Kawai H."/>
            <person name="Kimura K."/>
            <person name="Kloareg B."/>
            <person name="Kupper F.C."/>
            <person name="Lang D."/>
            <person name="Le Bail A."/>
            <person name="Leblanc C."/>
            <person name="Lerouge P."/>
            <person name="Lohr M."/>
            <person name="Lopez P.J."/>
            <person name="Martens C."/>
            <person name="Maumus F."/>
            <person name="Michel G."/>
            <person name="Miranda-Saavedra D."/>
            <person name="Morales J."/>
            <person name="Moreau H."/>
            <person name="Motomura T."/>
            <person name="Nagasato C."/>
            <person name="Napoli C.A."/>
            <person name="Nelson D.R."/>
            <person name="Nyvall-Collen P."/>
            <person name="Peters A.F."/>
            <person name="Pommier C."/>
            <person name="Potin P."/>
            <person name="Poulain J."/>
            <person name="Quesneville H."/>
            <person name="Read B."/>
            <person name="Rensing S.A."/>
            <person name="Ritter A."/>
            <person name="Rousvoal S."/>
            <person name="Samanta M."/>
            <person name="Samson G."/>
            <person name="Schroeder D.C."/>
            <person name="Segurens B."/>
            <person name="Strittmatter M."/>
            <person name="Tonon T."/>
            <person name="Tregear J.W."/>
            <person name="Valentin K."/>
            <person name="von Dassow P."/>
            <person name="Yamagishi T."/>
            <person name="Van de Peer Y."/>
            <person name="Wincker P."/>
        </authorList>
    </citation>
    <scope>NUCLEOTIDE SEQUENCE [LARGE SCALE GENOMIC DNA]</scope>
    <source>
        <strain evidence="5">Ec32 / CCAP1310/4</strain>
    </source>
</reference>
<organism evidence="4 5">
    <name type="scientific">Ectocarpus siliculosus</name>
    <name type="common">Brown alga</name>
    <name type="synonym">Conferva siliculosa</name>
    <dbReference type="NCBI Taxonomy" id="2880"/>
    <lineage>
        <taxon>Eukaryota</taxon>
        <taxon>Sar</taxon>
        <taxon>Stramenopiles</taxon>
        <taxon>Ochrophyta</taxon>
        <taxon>PX clade</taxon>
        <taxon>Phaeophyceae</taxon>
        <taxon>Ectocarpales</taxon>
        <taxon>Ectocarpaceae</taxon>
        <taxon>Ectocarpus</taxon>
    </lineage>
</organism>
<dbReference type="PROSITE" id="PS00092">
    <property type="entry name" value="N6_MTASE"/>
    <property type="match status" value="1"/>
</dbReference>
<dbReference type="GO" id="GO:0008168">
    <property type="term" value="F:methyltransferase activity"/>
    <property type="evidence" value="ECO:0007669"/>
    <property type="project" value="UniProtKB-KW"/>
</dbReference>
<evidence type="ECO:0000313" key="5">
    <source>
        <dbReference type="Proteomes" id="UP000002630"/>
    </source>
</evidence>
<dbReference type="EMBL" id="FN649181">
    <property type="protein sequence ID" value="CBJ28185.1"/>
    <property type="molecule type" value="Genomic_DNA"/>
</dbReference>
<dbReference type="eggNOG" id="KOG2671">
    <property type="taxonomic scope" value="Eukaryota"/>
</dbReference>
<dbReference type="OrthoDB" id="207382at2759"/>
<dbReference type="InterPro" id="IPR029063">
    <property type="entry name" value="SAM-dependent_MTases_sf"/>
</dbReference>
<dbReference type="STRING" id="2880.D7G924"/>
<evidence type="ECO:0000256" key="2">
    <source>
        <dbReference type="ARBA" id="ARBA00022679"/>
    </source>
</evidence>
<gene>
    <name evidence="4" type="ORF">Esi_0094_0071</name>
</gene>
<dbReference type="InParanoid" id="D7G924"/>
<dbReference type="PANTHER" id="PTHR13370">
    <property type="entry name" value="RNA METHYLASE-RELATED"/>
    <property type="match status" value="1"/>
</dbReference>
<dbReference type="OMA" id="TTHRINA"/>
<dbReference type="Gene3D" id="3.40.50.150">
    <property type="entry name" value="Vaccinia Virus protein VP39"/>
    <property type="match status" value="1"/>
</dbReference>
<feature type="domain" description="Ribosomal RNA large subunit methyltransferase K/L-like methyltransferase" evidence="3">
    <location>
        <begin position="255"/>
        <end position="389"/>
    </location>
</feature>
<evidence type="ECO:0000256" key="1">
    <source>
        <dbReference type="ARBA" id="ARBA00022603"/>
    </source>
</evidence>
<dbReference type="EMBL" id="FN649735">
    <property type="protein sequence ID" value="CBJ28185.1"/>
    <property type="molecule type" value="Genomic_DNA"/>
</dbReference>
<evidence type="ECO:0000259" key="3">
    <source>
        <dbReference type="Pfam" id="PF01170"/>
    </source>
</evidence>
<dbReference type="PANTHER" id="PTHR13370:SF3">
    <property type="entry name" value="TRNA (GUANINE(10)-N2)-METHYLTRANSFERASE HOMOLOG"/>
    <property type="match status" value="1"/>
</dbReference>
<dbReference type="GO" id="GO:0043527">
    <property type="term" value="C:tRNA methyltransferase complex"/>
    <property type="evidence" value="ECO:0007669"/>
    <property type="project" value="UniProtKB-ARBA"/>
</dbReference>
<dbReference type="PIRSF" id="PIRSF017259">
    <property type="entry name" value="tRNA_mtfrase_TRM11"/>
    <property type="match status" value="1"/>
</dbReference>
<dbReference type="Proteomes" id="UP000002630">
    <property type="component" value="Linkage Group LG10"/>
</dbReference>
<name>D7G924_ECTSI</name>
<dbReference type="GO" id="GO:0003676">
    <property type="term" value="F:nucleic acid binding"/>
    <property type="evidence" value="ECO:0007669"/>
    <property type="project" value="InterPro"/>
</dbReference>
<dbReference type="PRINTS" id="PR00507">
    <property type="entry name" value="N12N6MTFRASE"/>
</dbReference>
<protein>
    <recommendedName>
        <fullName evidence="3">Ribosomal RNA large subunit methyltransferase K/L-like methyltransferase domain-containing protein</fullName>
    </recommendedName>
</protein>
<proteinExistence type="predicted"/>
<dbReference type="GO" id="GO:0032259">
    <property type="term" value="P:methylation"/>
    <property type="evidence" value="ECO:0007669"/>
    <property type="project" value="UniProtKB-KW"/>
</dbReference>
<dbReference type="GO" id="GO:0005737">
    <property type="term" value="C:cytoplasm"/>
    <property type="evidence" value="ECO:0007669"/>
    <property type="project" value="TreeGrafter"/>
</dbReference>
<dbReference type="AlphaFoldDB" id="D7G924"/>
<dbReference type="Pfam" id="PF01170">
    <property type="entry name" value="UPF0020"/>
    <property type="match status" value="1"/>
</dbReference>
<sequence>MVTSPSTTHRINALSASTRSLRLVAFRGRSRHTSGFGPYEKFELAPQELIASTTQTKRSEQQDMLRLRQTDGSDVFQWVDSRMDDAEIAEAASRCVLLHGLFEVWGHGRNREDAIRDAFKSGRFLQHAGNASWSLGVTRYGRSNLNKEEQQALAGGPVETFLSSFLKGPRIELVNSDIRVRIIEDLCPPPAENLPRDVRERAEASAAARRRRENTFYICRELQLGAAVGVGGTVMATGCGRRPTRGVLGALALNRRRCRGPTAIEPEVALIMANLAKVRPGSRVLDPFCGSCSLLLPAAHMGAKTWGSDVSGPATASEEAGALVGGDTGAEGGVRQADREDFEQIYQDFQALGVAAPTLVAADVGDEESPVRRPEFYDAIVTDPPYNIKAKVVTTSLATKTSGRHEEAGSVLPAAGIDSTAHAASEAGSEWKAGGGARAEASAKDLVGKVIWSLLALARSSLKPGGRLCFFLPLRGAEARLDRLPTGLLEKMSQGDLAGDPARLAVVYTTKQRMTSPNMCRWLIVLEKELDGPALDGEMDQT</sequence>
<accession>D7G924</accession>
<keyword evidence="2" id="KW-0808">Transferase</keyword>
<dbReference type="SUPFAM" id="SSF53335">
    <property type="entry name" value="S-adenosyl-L-methionine-dependent methyltransferases"/>
    <property type="match status" value="1"/>
</dbReference>
<dbReference type="InterPro" id="IPR000241">
    <property type="entry name" value="RlmKL-like_Mtase"/>
</dbReference>
<keyword evidence="1" id="KW-0489">Methyltransferase</keyword>
<keyword evidence="5" id="KW-1185">Reference proteome</keyword>
<evidence type="ECO:0000313" key="4">
    <source>
        <dbReference type="EMBL" id="CBJ28185.1"/>
    </source>
</evidence>
<dbReference type="InterPro" id="IPR002052">
    <property type="entry name" value="DNA_methylase_N6_adenine_CS"/>
</dbReference>